<evidence type="ECO:0000313" key="3">
    <source>
        <dbReference type="Proteomes" id="UP001601422"/>
    </source>
</evidence>
<dbReference type="EMBL" id="JBIAJP010000021">
    <property type="protein sequence ID" value="MFF0009634.1"/>
    <property type="molecule type" value="Genomic_DNA"/>
</dbReference>
<dbReference type="InterPro" id="IPR016032">
    <property type="entry name" value="Sig_transdc_resp-reg_C-effctor"/>
</dbReference>
<dbReference type="RefSeq" id="WP_389835625.1">
    <property type="nucleotide sequence ID" value="NZ_JBIAJP010000021.1"/>
</dbReference>
<reference evidence="2 3" key="1">
    <citation type="submission" date="2024-10" db="EMBL/GenBank/DDBJ databases">
        <title>The Natural Products Discovery Center: Release of the First 8490 Sequenced Strains for Exploring Actinobacteria Biosynthetic Diversity.</title>
        <authorList>
            <person name="Kalkreuter E."/>
            <person name="Kautsar S.A."/>
            <person name="Yang D."/>
            <person name="Bader C.D."/>
            <person name="Teijaro C.N."/>
            <person name="Fluegel L."/>
            <person name="Davis C.M."/>
            <person name="Simpson J.R."/>
            <person name="Lauterbach L."/>
            <person name="Steele A.D."/>
            <person name="Gui C."/>
            <person name="Meng S."/>
            <person name="Li G."/>
            <person name="Viehrig K."/>
            <person name="Ye F."/>
            <person name="Su P."/>
            <person name="Kiefer A.F."/>
            <person name="Nichols A."/>
            <person name="Cepeda A.J."/>
            <person name="Yan W."/>
            <person name="Fan B."/>
            <person name="Jiang Y."/>
            <person name="Adhikari A."/>
            <person name="Zheng C.-J."/>
            <person name="Schuster L."/>
            <person name="Cowan T.M."/>
            <person name="Smanski M.J."/>
            <person name="Chevrette M.G."/>
            <person name="De Carvalho L.P.S."/>
            <person name="Shen B."/>
        </authorList>
    </citation>
    <scope>NUCLEOTIDE SEQUENCE [LARGE SCALE GENOMIC DNA]</scope>
    <source>
        <strain evidence="2 3">NPDC005497</strain>
    </source>
</reference>
<dbReference type="InterPro" id="IPR051797">
    <property type="entry name" value="TrmB-like"/>
</dbReference>
<sequence>MASDNAIGDKPLLSADAEAAFGLISSGCEVPEELQGGVAELVRLGFVVADADGKNRPVALDPRLVAQRRIEEMLRENEDRIRQMRTLPVLADRMAEEYQRGLWLSSGGSEYIEDKAIVNARLDDVVAGAKREILSAQPGGPRNREQLERSLERDTAALERGVAKRTLYRAVARDNTCTAEYVRTMTGRESGRLPEYRTLPSPFERAIIVDQSVAFISNHYLPDAPPHAAWMVTDKAMVAYIASEFDARWRDADPWHGEMRGRTPVVDTVTGAFGERTTRRQREILRDMASSRPQQATADRLGISLRTLAGEIAALKDLYDASSLAELTYKWALSPDRMVDDSTPEAELRRARPTAAA</sequence>
<organism evidence="2 3">
    <name type="scientific">Streptomyces tibetensis</name>
    <dbReference type="NCBI Taxonomy" id="2382123"/>
    <lineage>
        <taxon>Bacteria</taxon>
        <taxon>Bacillati</taxon>
        <taxon>Actinomycetota</taxon>
        <taxon>Actinomycetes</taxon>
        <taxon>Kitasatosporales</taxon>
        <taxon>Streptomycetaceae</taxon>
        <taxon>Streptomyces</taxon>
    </lineage>
</organism>
<dbReference type="SUPFAM" id="SSF46894">
    <property type="entry name" value="C-terminal effector domain of the bipartite response regulators"/>
    <property type="match status" value="1"/>
</dbReference>
<dbReference type="InterPro" id="IPR036388">
    <property type="entry name" value="WH-like_DNA-bd_sf"/>
</dbReference>
<dbReference type="PANTHER" id="PTHR34293:SF1">
    <property type="entry name" value="HTH-TYPE TRANSCRIPTIONAL REGULATOR TRMBL2"/>
    <property type="match status" value="1"/>
</dbReference>
<evidence type="ECO:0000256" key="1">
    <source>
        <dbReference type="SAM" id="MobiDB-lite"/>
    </source>
</evidence>
<dbReference type="Proteomes" id="UP001601422">
    <property type="component" value="Unassembled WGS sequence"/>
</dbReference>
<feature type="region of interest" description="Disordered" evidence="1">
    <location>
        <begin position="337"/>
        <end position="357"/>
    </location>
</feature>
<dbReference type="Gene3D" id="1.10.10.10">
    <property type="entry name" value="Winged helix-like DNA-binding domain superfamily/Winged helix DNA-binding domain"/>
    <property type="match status" value="1"/>
</dbReference>
<name>A0ABW6N8X2_9ACTN</name>
<dbReference type="PANTHER" id="PTHR34293">
    <property type="entry name" value="HTH-TYPE TRANSCRIPTIONAL REGULATOR TRMBL2"/>
    <property type="match status" value="1"/>
</dbReference>
<comment type="caution">
    <text evidence="2">The sequence shown here is derived from an EMBL/GenBank/DDBJ whole genome shotgun (WGS) entry which is preliminary data.</text>
</comment>
<proteinExistence type="predicted"/>
<protein>
    <submittedName>
        <fullName evidence="2">Uncharacterized protein</fullName>
    </submittedName>
</protein>
<gene>
    <name evidence="2" type="ORF">ACFYQT_40270</name>
</gene>
<keyword evidence="3" id="KW-1185">Reference proteome</keyword>
<evidence type="ECO:0000313" key="2">
    <source>
        <dbReference type="EMBL" id="MFF0009634.1"/>
    </source>
</evidence>
<accession>A0ABW6N8X2</accession>